<feature type="region of interest" description="Disordered" evidence="1">
    <location>
        <begin position="1321"/>
        <end position="1345"/>
    </location>
</feature>
<organism evidence="3 4">
    <name type="scientific">Coptotermes formosanus</name>
    <name type="common">Formosan subterranean termite</name>
    <dbReference type="NCBI Taxonomy" id="36987"/>
    <lineage>
        <taxon>Eukaryota</taxon>
        <taxon>Metazoa</taxon>
        <taxon>Ecdysozoa</taxon>
        <taxon>Arthropoda</taxon>
        <taxon>Hexapoda</taxon>
        <taxon>Insecta</taxon>
        <taxon>Pterygota</taxon>
        <taxon>Neoptera</taxon>
        <taxon>Polyneoptera</taxon>
        <taxon>Dictyoptera</taxon>
        <taxon>Blattodea</taxon>
        <taxon>Blattoidea</taxon>
        <taxon>Termitoidae</taxon>
        <taxon>Rhinotermitidae</taxon>
        <taxon>Coptotermes</taxon>
    </lineage>
</organism>
<feature type="compositionally biased region" description="Polar residues" evidence="1">
    <location>
        <begin position="1484"/>
        <end position="1496"/>
    </location>
</feature>
<feature type="compositionally biased region" description="Acidic residues" evidence="1">
    <location>
        <begin position="1922"/>
        <end position="1933"/>
    </location>
</feature>
<feature type="region of interest" description="Disordered" evidence="1">
    <location>
        <begin position="990"/>
        <end position="1102"/>
    </location>
</feature>
<feature type="compositionally biased region" description="Polar residues" evidence="1">
    <location>
        <begin position="1133"/>
        <end position="1154"/>
    </location>
</feature>
<gene>
    <name evidence="3" type="ORF">Cfor_01305</name>
</gene>
<feature type="compositionally biased region" description="Low complexity" evidence="1">
    <location>
        <begin position="1497"/>
        <end position="1508"/>
    </location>
</feature>
<feature type="signal peptide" evidence="2">
    <location>
        <begin position="1"/>
        <end position="17"/>
    </location>
</feature>
<feature type="region of interest" description="Disordered" evidence="1">
    <location>
        <begin position="2287"/>
        <end position="2319"/>
    </location>
</feature>
<feature type="compositionally biased region" description="Basic and acidic residues" evidence="1">
    <location>
        <begin position="930"/>
        <end position="945"/>
    </location>
</feature>
<evidence type="ECO:0000313" key="3">
    <source>
        <dbReference type="EMBL" id="GFG35198.1"/>
    </source>
</evidence>
<reference evidence="4" key="1">
    <citation type="submission" date="2020-01" db="EMBL/GenBank/DDBJ databases">
        <title>Draft genome sequence of the Termite Coptotermes fromosanus.</title>
        <authorList>
            <person name="Itakura S."/>
            <person name="Yosikawa Y."/>
            <person name="Umezawa K."/>
        </authorList>
    </citation>
    <scope>NUCLEOTIDE SEQUENCE [LARGE SCALE GENOMIC DNA]</scope>
</reference>
<feature type="compositionally biased region" description="Basic and acidic residues" evidence="1">
    <location>
        <begin position="890"/>
        <end position="905"/>
    </location>
</feature>
<accession>A0A6L2PXC1</accession>
<feature type="region of interest" description="Disordered" evidence="1">
    <location>
        <begin position="622"/>
        <end position="641"/>
    </location>
</feature>
<feature type="compositionally biased region" description="Polar residues" evidence="1">
    <location>
        <begin position="1855"/>
        <end position="1875"/>
    </location>
</feature>
<proteinExistence type="predicted"/>
<feature type="compositionally biased region" description="Polar residues" evidence="1">
    <location>
        <begin position="623"/>
        <end position="640"/>
    </location>
</feature>
<feature type="compositionally biased region" description="Low complexity" evidence="1">
    <location>
        <begin position="1156"/>
        <end position="1176"/>
    </location>
</feature>
<feature type="region of interest" description="Disordered" evidence="1">
    <location>
        <begin position="239"/>
        <end position="264"/>
    </location>
</feature>
<dbReference type="OrthoDB" id="6382824at2759"/>
<feature type="compositionally biased region" description="Polar residues" evidence="1">
    <location>
        <begin position="2017"/>
        <end position="2028"/>
    </location>
</feature>
<feature type="compositionally biased region" description="Low complexity" evidence="1">
    <location>
        <begin position="1542"/>
        <end position="1551"/>
    </location>
</feature>
<feature type="compositionally biased region" description="Low complexity" evidence="1">
    <location>
        <begin position="1585"/>
        <end position="1599"/>
    </location>
</feature>
<comment type="caution">
    <text evidence="3">The sequence shown here is derived from an EMBL/GenBank/DDBJ whole genome shotgun (WGS) entry which is preliminary data.</text>
</comment>
<feature type="compositionally biased region" description="Polar residues" evidence="1">
    <location>
        <begin position="1962"/>
        <end position="1990"/>
    </location>
</feature>
<feature type="compositionally biased region" description="Polar residues" evidence="1">
    <location>
        <begin position="1811"/>
        <end position="1820"/>
    </location>
</feature>
<dbReference type="EMBL" id="BLKM01000530">
    <property type="protein sequence ID" value="GFG35198.1"/>
    <property type="molecule type" value="Genomic_DNA"/>
</dbReference>
<feature type="region of interest" description="Disordered" evidence="1">
    <location>
        <begin position="584"/>
        <end position="616"/>
    </location>
</feature>
<dbReference type="Proteomes" id="UP000502823">
    <property type="component" value="Unassembled WGS sequence"/>
</dbReference>
<feature type="region of interest" description="Disordered" evidence="1">
    <location>
        <begin position="890"/>
        <end position="959"/>
    </location>
</feature>
<evidence type="ECO:0000256" key="2">
    <source>
        <dbReference type="SAM" id="SignalP"/>
    </source>
</evidence>
<sequence length="2370" mass="264402">MATVVSCFLLLLVTVSCTTSQWSKPIPAAGRRLSTLSEDWVPVASPCPTCPKEAKTKIAARQADPLLQPPPAYQPSAQSAYIQHTLSDQQREIQNHFNTQGLLPAFVQTPGQFFNEQFVTQQQTGASSQELVPPEVSHQQIPATQQLGSPQLNLQLLPPTEQLTSLPLNHQPISAFQQVSPLRQQLPSVTQQLTSPQPSHQQTAAAQQLVSPQLTYQQVSATEQPVSPRLGHQQISAAQHLVSPQPSQKHISATQLSNEQSHADQQLVSPLLNHKQQEVPQSGRRPPPSTTAPATQEEIQLLYVPVEALRQQQQAALLRQQQQQTKQLPISTTEQPSTTLEPYQPPLSVFMGQKHGHNVKISDVVKVLKESKTISVLDTVGPDSPQVFIGPSNLHTPDGYAKFELPYLSALESNNIERKVSKPPFFVAPLSFKPPAGYSKIPFPAPHVGSVVIGNVTENVIIKEHARKTYSLPAELPPINPQLPSLVNSLQDQRSIPLAPHNQEVTQFLRAVEQVDRGTTTERYSRTKLSRNPYENSDVTGIRQKLPTKQTSLPFQQPITRYQETTTPTFQPQYLQPLQENTRTPTHSALHADVSKHQPSYPEFDKQSQLSQHGALQKDISIRQPQTAVHNPTRQSQYQQEGIAEHEAYTNSQKHIHETRTNQTKHRDGSYRTQNTAYRNLEDDSKKRQSQYLPSEVKVLTKQEANNGSPALQYPHLESVIITEQPQYIIPHQKIQPGQTQYSLLGINDPAKNTAIQQEISTPWPQNSEIYSEGTKYTTQDTIPRQTQHSVTESAARPSHFHTRVNDEQRQPQYLKPQESDGGKASQLGISQEGILHRQPTNPVLEAAPENAQHAIPNANIPREQQHSGLYVDANSKDYPTVQEEILLRPEGVEEQNHPVSRDESSQQIYQHQGLRTDVSQKHLKHPVHREKIPSLHSQYQDREQTVTAKPNDTNPQEQIPSRITQYANSPDKFQSQYPILGSEVLTESAVASTTTASSVRTTPSRGRNRGRYRPSSFSTTTPTSRTRSPYSRGRRPATRTTSEAPEVQAIAAGQVSPFESSRQPSERPQALRSDTQQRDKTRSRSRGSSTTTKTSPQYNANLHQEDLYDHTPTQNAKTDTLTENFPNIISQRQQQAPSGQLTVTQFPNGQVGYTQPYSSQQPQSPSGQVQQNQFSNSQVSYTHLSSGLVSDVQIPYSQIPKQHVYPTHIPNAQNIPEQFSNINKAAQQVPIEQAPHTQNINDETSLFQVPNVETTHSRIPYGALDDAQTHKTKIAQSHVSGITESHSQNHAVQIVNYPVPTGKLRSNQILSEQQVNNQIPTGQAAQPSIPDDYHGHSASSTDGKQMSITSRTLSNTPAVSLQHDGFLQHELPELTEYTTQRQHSPLPHDKYRTPDVITAYQTTFSPPTLDGKFREQGDSYIITTDKNAQDVGGDVTQKPSFVRLRGRVRARPRIVQQPAEKTATITTVSPEFQTTTVSRKHTNFINRGSARKTQAPTTTPTPETTTPLNDKIYTVRPSRRPQQPQTRLTTKGRIRRPTRPPATTTSTPTTSDHRLNEVPDAFTTEVIPTTRGIQFALQPEYDTSQQYQPQRQPYQSIQRTREPLQQHQPLPVQQHRPDEQQDQQYLSVERSRVTDQIFLPSDNQPQYGFNDPESGEESQWSGRTQPFSSNNAVPNVTKSIATLLEVTTVGPERTEESDSTTETIVSTTEAATLMLTALRDISTTSERSAPGHSHRKGNWVRVRIRPQQQQDILETAESQNLATVAAANQIPGETAFKQITKSPSNEGVLGNYSPTSSGSHAESEDDRISKSMTESSNTRELLRHQEDSFNSHSVESYFKYENTTVDSDAKYSDNKNATEQPGTPTSSPTIQSHQESPDNTRKHVTGHSSVQDQSEVTSPSDKGYSSDEITTAKSEDKFPTTEDDFTNNDDTSEGIISSWLLPPSGLEDPWNQDEASEETAKSTTNQNDNATHNKTFSNVKSSWTLPSSNQEVSWNQNLSRMITKSVSTEIDDSDSKATVSLADTTTPLPEEQDSYIGSLLSSLGYYGKPKHDSDKNRNWGVYEDWWAKTYANHRPYYTDEQLNLPEENEKKLHDGTPIWNMDRFKTYEDSNNPADDATRASNASLLNSTTAITESITNVPSLEDYPHYQVWEDIDKNHHSAKHSVKKANPQNVYDKHVTIKDIEGEPDGSSIQDLLAAEPEDTVPVADIATTESSVDAVEFLDLSTQHSGLNVTESVPARGNLKETTYRSVTTERNILSTSTEFVAVPSNVEHTFNTEHTLEDENVVGTDKSSYSESKQTPLNTEHSTESSVSLISEPNVKRTDTRSLMAKILGTTTSTKISHETEICYRGRCIKTKTKDSDIDQFSTD</sequence>
<feature type="chain" id="PRO_5027021426" evidence="2">
    <location>
        <begin position="18"/>
        <end position="2370"/>
    </location>
</feature>
<feature type="compositionally biased region" description="Low complexity" evidence="1">
    <location>
        <begin position="1521"/>
        <end position="1530"/>
    </location>
</feature>
<feature type="compositionally biased region" description="Low complexity" evidence="1">
    <location>
        <begin position="1087"/>
        <end position="1096"/>
    </location>
</feature>
<feature type="compositionally biased region" description="Polar residues" evidence="1">
    <location>
        <begin position="2291"/>
        <end position="2317"/>
    </location>
</feature>
<feature type="region of interest" description="Disordered" evidence="1">
    <location>
        <begin position="1582"/>
        <end position="1624"/>
    </location>
</feature>
<feature type="compositionally biased region" description="Polar residues" evidence="1">
    <location>
        <begin position="1887"/>
        <end position="1901"/>
    </location>
</feature>
<feature type="compositionally biased region" description="Polar residues" evidence="1">
    <location>
        <begin position="779"/>
        <end position="793"/>
    </location>
</feature>
<dbReference type="InParanoid" id="A0A6L2PXC1"/>
<keyword evidence="4" id="KW-1185">Reference proteome</keyword>
<feature type="region of interest" description="Disordered" evidence="1">
    <location>
        <begin position="779"/>
        <end position="826"/>
    </location>
</feature>
<feature type="compositionally biased region" description="Polar residues" evidence="1">
    <location>
        <begin position="1658"/>
        <end position="1674"/>
    </location>
</feature>
<feature type="compositionally biased region" description="Basic and acidic residues" evidence="1">
    <location>
        <begin position="1821"/>
        <end position="1830"/>
    </location>
</feature>
<feature type="region of interest" description="Disordered" evidence="1">
    <location>
        <begin position="652"/>
        <end position="691"/>
    </location>
</feature>
<feature type="region of interest" description="Disordered" evidence="1">
    <location>
        <begin position="1782"/>
        <end position="1831"/>
    </location>
</feature>
<feature type="region of interest" description="Disordered" evidence="1">
    <location>
        <begin position="1849"/>
        <end position="1990"/>
    </location>
</feature>
<feature type="region of interest" description="Disordered" evidence="1">
    <location>
        <begin position="1484"/>
        <end position="1567"/>
    </location>
</feature>
<feature type="region of interest" description="Disordered" evidence="1">
    <location>
        <begin position="1133"/>
        <end position="1176"/>
    </location>
</feature>
<keyword evidence="2" id="KW-0732">Signal</keyword>
<feature type="compositionally biased region" description="Low complexity" evidence="1">
    <location>
        <begin position="1014"/>
        <end position="1032"/>
    </location>
</feature>
<feature type="compositionally biased region" description="Polar residues" evidence="1">
    <location>
        <begin position="946"/>
        <end position="959"/>
    </location>
</feature>
<protein>
    <submittedName>
        <fullName evidence="3">Uncharacterized protein</fullName>
    </submittedName>
</protein>
<feature type="region of interest" description="Disordered" evidence="1">
    <location>
        <begin position="187"/>
        <end position="209"/>
    </location>
</feature>
<evidence type="ECO:0000313" key="4">
    <source>
        <dbReference type="Proteomes" id="UP000502823"/>
    </source>
</evidence>
<feature type="region of interest" description="Disordered" evidence="1">
    <location>
        <begin position="2010"/>
        <end position="2033"/>
    </location>
</feature>
<feature type="compositionally biased region" description="Basic and acidic residues" evidence="1">
    <location>
        <begin position="655"/>
        <end position="670"/>
    </location>
</feature>
<name>A0A6L2PXC1_COPFO</name>
<feature type="compositionally biased region" description="Low complexity" evidence="1">
    <location>
        <begin position="990"/>
        <end position="1006"/>
    </location>
</feature>
<evidence type="ECO:0000256" key="1">
    <source>
        <dbReference type="SAM" id="MobiDB-lite"/>
    </source>
</evidence>
<feature type="region of interest" description="Disordered" evidence="1">
    <location>
        <begin position="1638"/>
        <end position="1674"/>
    </location>
</feature>
<feature type="compositionally biased region" description="Low complexity" evidence="1">
    <location>
        <begin position="1606"/>
        <end position="1615"/>
    </location>
</feature>